<dbReference type="EMBL" id="CP036279">
    <property type="protein sequence ID" value="QDU63565.1"/>
    <property type="molecule type" value="Genomic_DNA"/>
</dbReference>
<dbReference type="AlphaFoldDB" id="A0A518B9B2"/>
<evidence type="ECO:0000313" key="1">
    <source>
        <dbReference type="EMBL" id="QDU63565.1"/>
    </source>
</evidence>
<dbReference type="RefSeq" id="WP_145261121.1">
    <property type="nucleotide sequence ID" value="NZ_CP036279.1"/>
</dbReference>
<evidence type="ECO:0008006" key="3">
    <source>
        <dbReference type="Google" id="ProtNLM"/>
    </source>
</evidence>
<name>A0A518B9B2_9BACT</name>
<protein>
    <recommendedName>
        <fullName evidence="3">Tetratricopeptide repeat protein</fullName>
    </recommendedName>
</protein>
<dbReference type="Gene3D" id="1.25.40.10">
    <property type="entry name" value="Tetratricopeptide repeat domain"/>
    <property type="match status" value="1"/>
</dbReference>
<accession>A0A518B9B2</accession>
<keyword evidence="2" id="KW-1185">Reference proteome</keyword>
<reference evidence="1 2" key="1">
    <citation type="submission" date="2019-02" db="EMBL/GenBank/DDBJ databases">
        <title>Deep-cultivation of Planctomycetes and their phenomic and genomic characterization uncovers novel biology.</title>
        <authorList>
            <person name="Wiegand S."/>
            <person name="Jogler M."/>
            <person name="Boedeker C."/>
            <person name="Pinto D."/>
            <person name="Vollmers J."/>
            <person name="Rivas-Marin E."/>
            <person name="Kohn T."/>
            <person name="Peeters S.H."/>
            <person name="Heuer A."/>
            <person name="Rast P."/>
            <person name="Oberbeckmann S."/>
            <person name="Bunk B."/>
            <person name="Jeske O."/>
            <person name="Meyerdierks A."/>
            <person name="Storesund J.E."/>
            <person name="Kallscheuer N."/>
            <person name="Luecker S."/>
            <person name="Lage O.M."/>
            <person name="Pohl T."/>
            <person name="Merkel B.J."/>
            <person name="Hornburger P."/>
            <person name="Mueller R.-W."/>
            <person name="Bruemmer F."/>
            <person name="Labrenz M."/>
            <person name="Spormann A.M."/>
            <person name="Op den Camp H."/>
            <person name="Overmann J."/>
            <person name="Amann R."/>
            <person name="Jetten M.S.M."/>
            <person name="Mascher T."/>
            <person name="Medema M.H."/>
            <person name="Devos D.P."/>
            <person name="Kaster A.-K."/>
            <person name="Ovreas L."/>
            <person name="Rohde M."/>
            <person name="Galperin M.Y."/>
            <person name="Jogler C."/>
        </authorList>
    </citation>
    <scope>NUCLEOTIDE SEQUENCE [LARGE SCALE GENOMIC DNA]</scope>
    <source>
        <strain evidence="1 2">Pan216</strain>
    </source>
</reference>
<proteinExistence type="predicted"/>
<dbReference type="InterPro" id="IPR019734">
    <property type="entry name" value="TPR_rpt"/>
</dbReference>
<dbReference type="KEGG" id="knv:Pan216_44460"/>
<evidence type="ECO:0000313" key="2">
    <source>
        <dbReference type="Proteomes" id="UP000317093"/>
    </source>
</evidence>
<organism evidence="1 2">
    <name type="scientific">Kolteria novifilia</name>
    <dbReference type="NCBI Taxonomy" id="2527975"/>
    <lineage>
        <taxon>Bacteria</taxon>
        <taxon>Pseudomonadati</taxon>
        <taxon>Planctomycetota</taxon>
        <taxon>Planctomycetia</taxon>
        <taxon>Kolteriales</taxon>
        <taxon>Kolteriaceae</taxon>
        <taxon>Kolteria</taxon>
    </lineage>
</organism>
<gene>
    <name evidence="1" type="ORF">Pan216_44460</name>
</gene>
<dbReference type="SMART" id="SM00028">
    <property type="entry name" value="TPR"/>
    <property type="match status" value="3"/>
</dbReference>
<dbReference type="OrthoDB" id="242313at2"/>
<dbReference type="InterPro" id="IPR011990">
    <property type="entry name" value="TPR-like_helical_dom_sf"/>
</dbReference>
<sequence>MGLDPYAQCPCGTGKKVKWCFAKVDQEVERLVNHVRGRQEDQALRDVEKLACDNDGRPECVHMYASCLHSQVEASFEKIDPAIEIADQTIATYPEYGLPYETRAEIFLSGDVFDEALDGFRDALGHYPPEATDHLLRCHLKIGTCHNFQGRPLAAWASWQQALKIQPDNEGALEFIEKFIRSNNLLPKAARTGLMLRSPDELSVFNEERREKWDAALKLDRDANLDELATTYAFLAEDDKFDRAAWYNLALVRAWLGRNLEAIEALDHYASLETDRELAADAWHLGEILRVGAGAEEVSDNIHHVVTYRVPEPEAFFELLQKVKCTVVVKSPEGHHSLHWMDREVDQEPSDVPLVGGPPKQLAQVFIIPGEVHIVATTESNLRRVRDQFEEALFDTVHYAEELTRPGSLQTLDAEPFLIFHETSSSPEEQRKRAFESVKHYFEVDWIHRPLKALGGLSPIDAAASEKLHAKLEGVIRFRERNYERYEVGYSFDRLRNKLGLPSDITLDEENPEDVSALSAKQLADLVPAELSDEDLQGAYRTANSLDSPQMALIFAEEMVARESLAAKAETVPLFRRLITDRLERSRPDEAAAFALRGQEADEEHHGGNNKVDFLALRARIAVANDNEKEASELLKQVVDAEPDNFDRLSSEIEHLLSRGANQAAHDLAELGIEKADASGRKDFKEQFREYLSAASSALS</sequence>
<dbReference type="Proteomes" id="UP000317093">
    <property type="component" value="Chromosome"/>
</dbReference>
<dbReference type="SUPFAM" id="SSF48452">
    <property type="entry name" value="TPR-like"/>
    <property type="match status" value="1"/>
</dbReference>